<dbReference type="Proteomes" id="UP000701801">
    <property type="component" value="Unassembled WGS sequence"/>
</dbReference>
<evidence type="ECO:0000313" key="3">
    <source>
        <dbReference type="EMBL" id="CAG8980996.1"/>
    </source>
</evidence>
<comment type="caution">
    <text evidence="3">The sequence shown here is derived from an EMBL/GenBank/DDBJ whole genome shotgun (WGS) entry which is preliminary data.</text>
</comment>
<evidence type="ECO:0000313" key="4">
    <source>
        <dbReference type="Proteomes" id="UP000701801"/>
    </source>
</evidence>
<feature type="region of interest" description="Disordered" evidence="1">
    <location>
        <begin position="32"/>
        <end position="117"/>
    </location>
</feature>
<organism evidence="3 4">
    <name type="scientific">Hymenoscyphus albidus</name>
    <dbReference type="NCBI Taxonomy" id="595503"/>
    <lineage>
        <taxon>Eukaryota</taxon>
        <taxon>Fungi</taxon>
        <taxon>Dikarya</taxon>
        <taxon>Ascomycota</taxon>
        <taxon>Pezizomycotina</taxon>
        <taxon>Leotiomycetes</taxon>
        <taxon>Helotiales</taxon>
        <taxon>Helotiaceae</taxon>
        <taxon>Hymenoscyphus</taxon>
    </lineage>
</organism>
<evidence type="ECO:0000256" key="2">
    <source>
        <dbReference type="SAM" id="SignalP"/>
    </source>
</evidence>
<evidence type="ECO:0008006" key="5">
    <source>
        <dbReference type="Google" id="ProtNLM"/>
    </source>
</evidence>
<protein>
    <recommendedName>
        <fullName evidence="5">Hydrophobin</fullName>
    </recommendedName>
</protein>
<dbReference type="InterPro" id="IPR028974">
    <property type="entry name" value="TSP_type-3_rpt"/>
</dbReference>
<reference evidence="3" key="1">
    <citation type="submission" date="2021-07" db="EMBL/GenBank/DDBJ databases">
        <authorList>
            <person name="Durling M."/>
        </authorList>
    </citation>
    <scope>NUCLEOTIDE SEQUENCE</scope>
</reference>
<feature type="chain" id="PRO_5040466561" description="Hydrophobin" evidence="2">
    <location>
        <begin position="19"/>
        <end position="143"/>
    </location>
</feature>
<proteinExistence type="predicted"/>
<dbReference type="AlphaFoldDB" id="A0A9N9LYM8"/>
<dbReference type="GO" id="GO:0005509">
    <property type="term" value="F:calcium ion binding"/>
    <property type="evidence" value="ECO:0007669"/>
    <property type="project" value="InterPro"/>
</dbReference>
<dbReference type="EMBL" id="CAJVRM010000434">
    <property type="protein sequence ID" value="CAG8980996.1"/>
    <property type="molecule type" value="Genomic_DNA"/>
</dbReference>
<dbReference type="OrthoDB" id="10425973at2759"/>
<gene>
    <name evidence="3" type="ORF">HYALB_00013799</name>
</gene>
<feature type="signal peptide" evidence="2">
    <location>
        <begin position="1"/>
        <end position="18"/>
    </location>
</feature>
<evidence type="ECO:0000256" key="1">
    <source>
        <dbReference type="SAM" id="MobiDB-lite"/>
    </source>
</evidence>
<keyword evidence="2" id="KW-0732">Signal</keyword>
<sequence length="143" mass="15071">MQFTSFFLLLLGATTVLPAPVDIDLSEVASPLSSLNKREPTTPLSEFLHTVHTRGKGKGKNGDNDNDGIPNALDDDSDNDGVLNALDNDSDNDGVLNALDNDSDDDDVGNNNKNCSNNRALCNPNQGACSRSGSNDATNCCCV</sequence>
<dbReference type="SUPFAM" id="SSF103647">
    <property type="entry name" value="TSP type-3 repeat"/>
    <property type="match status" value="1"/>
</dbReference>
<name>A0A9N9LYM8_9HELO</name>
<keyword evidence="4" id="KW-1185">Reference proteome</keyword>
<accession>A0A9N9LYM8</accession>